<evidence type="ECO:0000313" key="2">
    <source>
        <dbReference type="EMBL" id="ALJ61125.1"/>
    </source>
</evidence>
<dbReference type="InterPro" id="IPR029069">
    <property type="entry name" value="HotDog_dom_sf"/>
</dbReference>
<proteinExistence type="predicted"/>
<dbReference type="InterPro" id="IPR054545">
    <property type="entry name" value="ApeI-like"/>
</dbReference>
<dbReference type="AlphaFoldDB" id="A0A0P0FU83"/>
<evidence type="ECO:0000313" key="3">
    <source>
        <dbReference type="Proteomes" id="UP000061809"/>
    </source>
</evidence>
<dbReference type="PATRIC" id="fig|246787.4.peg.4040"/>
<dbReference type="Proteomes" id="UP000061809">
    <property type="component" value="Chromosome"/>
</dbReference>
<accession>A0A0P0FU83</accession>
<evidence type="ECO:0000259" key="1">
    <source>
        <dbReference type="Pfam" id="PF22818"/>
    </source>
</evidence>
<protein>
    <submittedName>
        <fullName evidence="2">(3R)-hydroxymyristoyl-ACP dehydratase</fullName>
    </submittedName>
</protein>
<organism evidence="2 3">
    <name type="scientific">Bacteroides cellulosilyticus</name>
    <dbReference type="NCBI Taxonomy" id="246787"/>
    <lineage>
        <taxon>Bacteria</taxon>
        <taxon>Pseudomonadati</taxon>
        <taxon>Bacteroidota</taxon>
        <taxon>Bacteroidia</taxon>
        <taxon>Bacteroidales</taxon>
        <taxon>Bacteroidaceae</taxon>
        <taxon>Bacteroides</taxon>
    </lineage>
</organism>
<dbReference type="KEGG" id="bcel:BcellWH2_03904"/>
<gene>
    <name evidence="2" type="ORF">BcellWH2_03904</name>
</gene>
<feature type="domain" description="ApeI dehydratase-like" evidence="1">
    <location>
        <begin position="18"/>
        <end position="104"/>
    </location>
</feature>
<dbReference type="EMBL" id="CP012801">
    <property type="protein sequence ID" value="ALJ61125.1"/>
    <property type="molecule type" value="Genomic_DNA"/>
</dbReference>
<dbReference type="RefSeq" id="WP_029427258.1">
    <property type="nucleotide sequence ID" value="NZ_CAXSKE010000007.1"/>
</dbReference>
<dbReference type="Pfam" id="PF22818">
    <property type="entry name" value="ApeI-like"/>
    <property type="match status" value="1"/>
</dbReference>
<name>A0A0P0FU83_9BACE</name>
<dbReference type="SUPFAM" id="SSF54637">
    <property type="entry name" value="Thioesterase/thiol ester dehydrase-isomerase"/>
    <property type="match status" value="1"/>
</dbReference>
<reference evidence="2 3" key="1">
    <citation type="journal article" date="2015" name="Science">
        <title>Genetic determinants of in vivo fitness and diet responsiveness in multiple human gut Bacteroides.</title>
        <authorList>
            <person name="Wu M."/>
            <person name="McNulty N.P."/>
            <person name="Rodionov D.A."/>
            <person name="Khoroshkin M.S."/>
            <person name="Griffin N.W."/>
            <person name="Cheng J."/>
            <person name="Latreille P."/>
            <person name="Kerstetter R.A."/>
            <person name="Terrapon N."/>
            <person name="Henrissat B."/>
            <person name="Osterman A.L."/>
            <person name="Gordon J.I."/>
        </authorList>
    </citation>
    <scope>NUCLEOTIDE SEQUENCE [LARGE SCALE GENOMIC DNA]</scope>
    <source>
        <strain evidence="2 3">WH2</strain>
    </source>
</reference>
<dbReference type="Gene3D" id="3.10.129.10">
    <property type="entry name" value="Hotdog Thioesterase"/>
    <property type="match status" value="1"/>
</dbReference>
<sequence>MAELLPNFYKVTHSEHINETDWVVQVMLNPQHAIYNGHFPQQPVVPGVCMLQMIKECIEKIQQAPLQYKQIASCKFLSVINPNETPELKLSLTIKKNETDTFQILAEGASSKDICIKLKAQLIGK</sequence>